<feature type="chain" id="PRO_5002319825" description="DUF2865 domain-containing protein" evidence="2">
    <location>
        <begin position="27"/>
        <end position="266"/>
    </location>
</feature>
<gene>
    <name evidence="3" type="ORF">OO17_04545</name>
</gene>
<dbReference type="InterPro" id="IPR021293">
    <property type="entry name" value="DUF2865"/>
</dbReference>
<dbReference type="Proteomes" id="UP000032515">
    <property type="component" value="Unassembled WGS sequence"/>
</dbReference>
<dbReference type="Pfam" id="PF11064">
    <property type="entry name" value="DUF2865"/>
    <property type="match status" value="1"/>
</dbReference>
<evidence type="ECO:0000313" key="3">
    <source>
        <dbReference type="EMBL" id="KIZ47410.1"/>
    </source>
</evidence>
<dbReference type="PATRIC" id="fig|1076.23.peg.6537"/>
<comment type="caution">
    <text evidence="3">The sequence shown here is derived from an EMBL/GenBank/DDBJ whole genome shotgun (WGS) entry which is preliminary data.</text>
</comment>
<evidence type="ECO:0008006" key="5">
    <source>
        <dbReference type="Google" id="ProtNLM"/>
    </source>
</evidence>
<dbReference type="AlphaFoldDB" id="A0A0D7F3N9"/>
<feature type="compositionally biased region" description="Low complexity" evidence="1">
    <location>
        <begin position="45"/>
        <end position="54"/>
    </location>
</feature>
<evidence type="ECO:0000256" key="1">
    <source>
        <dbReference type="SAM" id="MobiDB-lite"/>
    </source>
</evidence>
<feature type="region of interest" description="Disordered" evidence="1">
    <location>
        <begin position="45"/>
        <end position="80"/>
    </location>
</feature>
<reference evidence="3 4" key="1">
    <citation type="submission" date="2014-11" db="EMBL/GenBank/DDBJ databases">
        <title>Genomics and ecophysiology of heterotrophic nitrogen fixing bacteria isolated from estuarine surface water.</title>
        <authorList>
            <person name="Bentzon-Tilia M."/>
            <person name="Severin I."/>
            <person name="Hansen L.H."/>
            <person name="Riemann L."/>
        </authorList>
    </citation>
    <scope>NUCLEOTIDE SEQUENCE [LARGE SCALE GENOMIC DNA]</scope>
    <source>
        <strain evidence="3 4">BAL398</strain>
    </source>
</reference>
<feature type="signal peptide" evidence="2">
    <location>
        <begin position="1"/>
        <end position="26"/>
    </location>
</feature>
<dbReference type="OrthoDB" id="7850882at2"/>
<dbReference type="EMBL" id="JXXE01000084">
    <property type="protein sequence ID" value="KIZ47410.1"/>
    <property type="molecule type" value="Genomic_DNA"/>
</dbReference>
<accession>A0A0D7F3N9</accession>
<organism evidence="3 4">
    <name type="scientific">Rhodopseudomonas palustris</name>
    <dbReference type="NCBI Taxonomy" id="1076"/>
    <lineage>
        <taxon>Bacteria</taxon>
        <taxon>Pseudomonadati</taxon>
        <taxon>Pseudomonadota</taxon>
        <taxon>Alphaproteobacteria</taxon>
        <taxon>Hyphomicrobiales</taxon>
        <taxon>Nitrobacteraceae</taxon>
        <taxon>Rhodopseudomonas</taxon>
    </lineage>
</organism>
<protein>
    <recommendedName>
        <fullName evidence="5">DUF2865 domain-containing protein</fullName>
    </recommendedName>
</protein>
<evidence type="ECO:0000313" key="4">
    <source>
        <dbReference type="Proteomes" id="UP000032515"/>
    </source>
</evidence>
<name>A0A0D7F3N9_RHOPL</name>
<keyword evidence="2" id="KW-0732">Signal</keyword>
<evidence type="ECO:0000256" key="2">
    <source>
        <dbReference type="SAM" id="SignalP"/>
    </source>
</evidence>
<proteinExistence type="predicted"/>
<sequence length="266" mass="27868">MSGITRLRRGIALFAAIAIVAPMALAPRTAAAENFFEALFGLNQPPQQQRQTPQGNFFADPFGLNQQAAPPPAPRQAASGGGPAFCVRSCDGRYFPLQARGGMTPAQMCQAFCPAGNARVFFGSSIAGARASNGERYADSENAFAYRKALKADCTCNGRDPAGLASIDLARDTSLRRGDVVATADGLVAYSGVRLGADQTPEFTPVASYPGLTAELRARLGEMKVAPVNADLSAEEARLPGAGRDVSLPITSLAKPMPTGKRADIY</sequence>